<dbReference type="Proteomes" id="UP000198833">
    <property type="component" value="Unassembled WGS sequence"/>
</dbReference>
<dbReference type="RefSeq" id="WP_092569578.1">
    <property type="nucleotide sequence ID" value="NZ_CALUDV010000012.1"/>
</dbReference>
<dbReference type="GO" id="GO:0016747">
    <property type="term" value="F:acyltransferase activity, transferring groups other than amino-acyl groups"/>
    <property type="evidence" value="ECO:0007669"/>
    <property type="project" value="InterPro"/>
</dbReference>
<gene>
    <name evidence="4" type="ORF">SAMN04488558_10149</name>
</gene>
<evidence type="ECO:0000259" key="3">
    <source>
        <dbReference type="PROSITE" id="PS51186"/>
    </source>
</evidence>
<dbReference type="Pfam" id="PF13673">
    <property type="entry name" value="Acetyltransf_10"/>
    <property type="match status" value="1"/>
</dbReference>
<dbReference type="PROSITE" id="PS51186">
    <property type="entry name" value="GNAT"/>
    <property type="match status" value="1"/>
</dbReference>
<dbReference type="EMBL" id="FOEN01000001">
    <property type="protein sequence ID" value="SEP56471.1"/>
    <property type="molecule type" value="Genomic_DNA"/>
</dbReference>
<keyword evidence="2" id="KW-0012">Acyltransferase</keyword>
<dbReference type="PANTHER" id="PTHR43877">
    <property type="entry name" value="AMINOALKYLPHOSPHONATE N-ACETYLTRANSFERASE-RELATED-RELATED"/>
    <property type="match status" value="1"/>
</dbReference>
<dbReference type="PANTHER" id="PTHR43877:SF2">
    <property type="entry name" value="AMINOALKYLPHOSPHONATE N-ACETYLTRANSFERASE-RELATED"/>
    <property type="match status" value="1"/>
</dbReference>
<keyword evidence="5" id="KW-1185">Reference proteome</keyword>
<dbReference type="CDD" id="cd04301">
    <property type="entry name" value="NAT_SF"/>
    <property type="match status" value="1"/>
</dbReference>
<reference evidence="4 5" key="1">
    <citation type="submission" date="2016-10" db="EMBL/GenBank/DDBJ databases">
        <authorList>
            <person name="de Groot N.N."/>
        </authorList>
    </citation>
    <scope>NUCLEOTIDE SEQUENCE [LARGE SCALE GENOMIC DNA]</scope>
    <source>
        <strain evidence="4 5">DSM 15695</strain>
    </source>
</reference>
<name>A0A1H8YWN6_9LACT</name>
<dbReference type="OrthoDB" id="9796171at2"/>
<evidence type="ECO:0000313" key="4">
    <source>
        <dbReference type="EMBL" id="SEP56471.1"/>
    </source>
</evidence>
<dbReference type="STRING" id="89093.SAMN04488558_10149"/>
<dbReference type="SUPFAM" id="SSF55729">
    <property type="entry name" value="Acyl-CoA N-acyltransferases (Nat)"/>
    <property type="match status" value="1"/>
</dbReference>
<protein>
    <recommendedName>
        <fullName evidence="3">N-acetyltransferase domain-containing protein</fullName>
    </recommendedName>
</protein>
<proteinExistence type="predicted"/>
<dbReference type="Gene3D" id="3.40.630.30">
    <property type="match status" value="1"/>
</dbReference>
<dbReference type="InterPro" id="IPR050832">
    <property type="entry name" value="Bact_Acetyltransf"/>
</dbReference>
<dbReference type="InterPro" id="IPR016181">
    <property type="entry name" value="Acyl_CoA_acyltransferase"/>
</dbReference>
<evidence type="ECO:0000256" key="1">
    <source>
        <dbReference type="ARBA" id="ARBA00022679"/>
    </source>
</evidence>
<dbReference type="AlphaFoldDB" id="A0A1H8YWN6"/>
<evidence type="ECO:0000313" key="5">
    <source>
        <dbReference type="Proteomes" id="UP000198833"/>
    </source>
</evidence>
<evidence type="ECO:0000256" key="2">
    <source>
        <dbReference type="ARBA" id="ARBA00023315"/>
    </source>
</evidence>
<dbReference type="InterPro" id="IPR000182">
    <property type="entry name" value="GNAT_dom"/>
</dbReference>
<organism evidence="4 5">
    <name type="scientific">Ignavigranum ruoffiae</name>
    <dbReference type="NCBI Taxonomy" id="89093"/>
    <lineage>
        <taxon>Bacteria</taxon>
        <taxon>Bacillati</taxon>
        <taxon>Bacillota</taxon>
        <taxon>Bacilli</taxon>
        <taxon>Lactobacillales</taxon>
        <taxon>Aerococcaceae</taxon>
        <taxon>Ignavigranum</taxon>
    </lineage>
</organism>
<sequence length="143" mass="16609">MELRINSERWQQAAAFFIRYQVFVLEQGIKAEEEFDQIDLDRPPYIVIYDQNLPVATGRYLQDDEQTFRVSRLATLKSYRGQGLATQIVQAIEQLGREHGLKHCLIHADCTALPFYQSLGYQICSEIYLEDGVECVNVEKYLL</sequence>
<feature type="domain" description="N-acetyltransferase" evidence="3">
    <location>
        <begin position="1"/>
        <end position="143"/>
    </location>
</feature>
<accession>A0A1H8YWN6</accession>
<keyword evidence="1" id="KW-0808">Transferase</keyword>